<feature type="region of interest" description="Disordered" evidence="1">
    <location>
        <begin position="220"/>
        <end position="241"/>
    </location>
</feature>
<dbReference type="AlphaFoldDB" id="A0A6A3SMW1"/>
<comment type="caution">
    <text evidence="2">The sequence shown here is derived from an EMBL/GenBank/DDBJ whole genome shotgun (WGS) entry which is preliminary data.</text>
</comment>
<evidence type="ECO:0000313" key="2">
    <source>
        <dbReference type="EMBL" id="KAE9120446.1"/>
    </source>
</evidence>
<evidence type="ECO:0000256" key="1">
    <source>
        <dbReference type="SAM" id="MobiDB-lite"/>
    </source>
</evidence>
<reference evidence="2 4" key="1">
    <citation type="submission" date="2018-08" db="EMBL/GenBank/DDBJ databases">
        <title>Genomic investigation of the strawberry pathogen Phytophthora fragariae indicates pathogenicity is determined by transcriptional variation in three key races.</title>
        <authorList>
            <person name="Adams T.M."/>
            <person name="Armitage A.D."/>
            <person name="Sobczyk M.K."/>
            <person name="Bates H.J."/>
            <person name="Dunwell J.M."/>
            <person name="Nellist C.F."/>
            <person name="Harrison R.J."/>
        </authorList>
    </citation>
    <scope>NUCLEOTIDE SEQUENCE [LARGE SCALE GENOMIC DNA]</scope>
    <source>
        <strain evidence="2 4">NOV-71</strain>
        <strain evidence="3 5">ONT-3</strain>
    </source>
</reference>
<dbReference type="EMBL" id="QXFX01000308">
    <property type="protein sequence ID" value="KAE9120992.1"/>
    <property type="molecule type" value="Genomic_DNA"/>
</dbReference>
<evidence type="ECO:0000313" key="4">
    <source>
        <dbReference type="Proteomes" id="UP000441208"/>
    </source>
</evidence>
<dbReference type="Proteomes" id="UP000488956">
    <property type="component" value="Unassembled WGS sequence"/>
</dbReference>
<organism evidence="2 4">
    <name type="scientific">Phytophthora fragariae</name>
    <dbReference type="NCBI Taxonomy" id="53985"/>
    <lineage>
        <taxon>Eukaryota</taxon>
        <taxon>Sar</taxon>
        <taxon>Stramenopiles</taxon>
        <taxon>Oomycota</taxon>
        <taxon>Peronosporomycetes</taxon>
        <taxon>Peronosporales</taxon>
        <taxon>Peronosporaceae</taxon>
        <taxon>Phytophthora</taxon>
    </lineage>
</organism>
<evidence type="ECO:0000313" key="5">
    <source>
        <dbReference type="Proteomes" id="UP000488956"/>
    </source>
</evidence>
<proteinExistence type="predicted"/>
<sequence>MPEEVGGQFLSPFFAHVVSTERDTVRFRGLEGGEGTVPRSVASSRTISAAVVKKVGHVSPCRQPVMVTTSTQFLHSQVTRVNVDGVTVESDGTEVEAAFDNVKEVAPVVALLLQKVVFEKSVWSSGEVSELHVTILNRVLGREGCIATRDVSDILDGLIEEECFPEGQSDCAWIDPKSGQNTQFELQHAVDFAYYIDGKGDRGHEMVGRSFCVPPYDDGIDTGENQGSEAHEGPLITDDEC</sequence>
<evidence type="ECO:0000313" key="3">
    <source>
        <dbReference type="EMBL" id="KAE9120992.1"/>
    </source>
</evidence>
<protein>
    <submittedName>
        <fullName evidence="2">Uncharacterized protein</fullName>
    </submittedName>
</protein>
<name>A0A6A3SMW1_9STRA</name>
<gene>
    <name evidence="2" type="ORF">PF007_g8163</name>
    <name evidence="3" type="ORF">PF010_g7279</name>
</gene>
<dbReference type="EMBL" id="QXFZ01000337">
    <property type="protein sequence ID" value="KAE9120446.1"/>
    <property type="molecule type" value="Genomic_DNA"/>
</dbReference>
<dbReference type="Proteomes" id="UP000441208">
    <property type="component" value="Unassembled WGS sequence"/>
</dbReference>
<accession>A0A6A3SMW1</accession>